<dbReference type="EMBL" id="CADCWJ010000397">
    <property type="protein sequence ID" value="CAA9563590.1"/>
    <property type="molecule type" value="Genomic_DNA"/>
</dbReference>
<feature type="domain" description="Rieske" evidence="5">
    <location>
        <begin position="8"/>
        <end position="103"/>
    </location>
</feature>
<dbReference type="GO" id="GO:0046872">
    <property type="term" value="F:metal ion binding"/>
    <property type="evidence" value="ECO:0007669"/>
    <property type="project" value="UniProtKB-KW"/>
</dbReference>
<evidence type="ECO:0000313" key="6">
    <source>
        <dbReference type="EMBL" id="CAA9563590.1"/>
    </source>
</evidence>
<keyword evidence="3" id="KW-0408">Iron</keyword>
<dbReference type="InterPro" id="IPR017941">
    <property type="entry name" value="Rieske_2Fe-2S"/>
</dbReference>
<name>A0A6J4UXX8_9BACT</name>
<gene>
    <name evidence="6" type="ORF">AVDCRST_MAG87-1770</name>
</gene>
<dbReference type="GO" id="GO:0051537">
    <property type="term" value="F:2 iron, 2 sulfur cluster binding"/>
    <property type="evidence" value="ECO:0007669"/>
    <property type="project" value="UniProtKB-KW"/>
</dbReference>
<protein>
    <recommendedName>
        <fullName evidence="5">Rieske domain-containing protein</fullName>
    </recommendedName>
</protein>
<dbReference type="PANTHER" id="PTHR21496:SF23">
    <property type="entry name" value="3-PHENYLPROPIONATE_CINNAMIC ACID DIOXYGENASE FERREDOXIN SUBUNIT"/>
    <property type="match status" value="1"/>
</dbReference>
<reference evidence="6" key="1">
    <citation type="submission" date="2020-02" db="EMBL/GenBank/DDBJ databases">
        <authorList>
            <person name="Meier V. D."/>
        </authorList>
    </citation>
    <scope>NUCLEOTIDE SEQUENCE</scope>
    <source>
        <strain evidence="6">AVDCRST_MAG87</strain>
    </source>
</reference>
<keyword evidence="4" id="KW-0411">Iron-sulfur</keyword>
<accession>A0A6J4UXX8</accession>
<dbReference type="Pfam" id="PF00355">
    <property type="entry name" value="Rieske"/>
    <property type="match status" value="1"/>
</dbReference>
<dbReference type="Gene3D" id="2.102.10.10">
    <property type="entry name" value="Rieske [2Fe-2S] iron-sulphur domain"/>
    <property type="match status" value="1"/>
</dbReference>
<evidence type="ECO:0000256" key="4">
    <source>
        <dbReference type="ARBA" id="ARBA00023014"/>
    </source>
</evidence>
<dbReference type="PANTHER" id="PTHR21496">
    <property type="entry name" value="FERREDOXIN-RELATED"/>
    <property type="match status" value="1"/>
</dbReference>
<proteinExistence type="predicted"/>
<evidence type="ECO:0000256" key="2">
    <source>
        <dbReference type="ARBA" id="ARBA00022723"/>
    </source>
</evidence>
<evidence type="ECO:0000256" key="1">
    <source>
        <dbReference type="ARBA" id="ARBA00022714"/>
    </source>
</evidence>
<dbReference type="AlphaFoldDB" id="A0A6J4UXX8"/>
<sequence>MTEPDGFVTVAKVGFLDPGELAYVEVGDEPVCLINLDGELHAINDSCTHEDASLSDGTIDGDEIECPLHGGAFNIRTGEPTSFPVVVAVEKYAVRIVGDEVQVALRTLSPTD</sequence>
<evidence type="ECO:0000256" key="3">
    <source>
        <dbReference type="ARBA" id="ARBA00023004"/>
    </source>
</evidence>
<dbReference type="CDD" id="cd03528">
    <property type="entry name" value="Rieske_RO_ferredoxin"/>
    <property type="match status" value="1"/>
</dbReference>
<evidence type="ECO:0000259" key="5">
    <source>
        <dbReference type="PROSITE" id="PS51296"/>
    </source>
</evidence>
<keyword evidence="2" id="KW-0479">Metal-binding</keyword>
<organism evidence="6">
    <name type="scientific">uncultured Thermomicrobiales bacterium</name>
    <dbReference type="NCBI Taxonomy" id="1645740"/>
    <lineage>
        <taxon>Bacteria</taxon>
        <taxon>Pseudomonadati</taxon>
        <taxon>Thermomicrobiota</taxon>
        <taxon>Thermomicrobia</taxon>
        <taxon>Thermomicrobiales</taxon>
        <taxon>environmental samples</taxon>
    </lineage>
</organism>
<dbReference type="SUPFAM" id="SSF50022">
    <property type="entry name" value="ISP domain"/>
    <property type="match status" value="1"/>
</dbReference>
<keyword evidence="1" id="KW-0001">2Fe-2S</keyword>
<dbReference type="InterPro" id="IPR036922">
    <property type="entry name" value="Rieske_2Fe-2S_sf"/>
</dbReference>
<dbReference type="PROSITE" id="PS51296">
    <property type="entry name" value="RIESKE"/>
    <property type="match status" value="1"/>
</dbReference>